<dbReference type="InterPro" id="IPR017926">
    <property type="entry name" value="GATASE"/>
</dbReference>
<comment type="similarity">
    <text evidence="2">Belongs to the CTP synthase family.</text>
</comment>
<dbReference type="GO" id="GO:0042802">
    <property type="term" value="F:identical protein binding"/>
    <property type="evidence" value="ECO:0007669"/>
    <property type="project" value="TreeGrafter"/>
</dbReference>
<evidence type="ECO:0000256" key="7">
    <source>
        <dbReference type="ARBA" id="ARBA00022962"/>
    </source>
</evidence>
<accession>A0A3N4NZ38</accession>
<evidence type="ECO:0000256" key="4">
    <source>
        <dbReference type="ARBA" id="ARBA00022598"/>
    </source>
</evidence>
<dbReference type="AlphaFoldDB" id="A0A3N4NZ38"/>
<dbReference type="Gene3D" id="3.40.50.880">
    <property type="match status" value="2"/>
</dbReference>
<dbReference type="GO" id="GO:0005524">
    <property type="term" value="F:ATP binding"/>
    <property type="evidence" value="ECO:0007669"/>
    <property type="project" value="UniProtKB-KW"/>
</dbReference>
<dbReference type="EC" id="6.3.4.2" evidence="3"/>
<dbReference type="SUPFAM" id="SSF52317">
    <property type="entry name" value="Class I glutamine amidotransferase-like"/>
    <property type="match status" value="1"/>
</dbReference>
<evidence type="ECO:0000313" key="12">
    <source>
        <dbReference type="Proteomes" id="UP000281332"/>
    </source>
</evidence>
<dbReference type="EMBL" id="RMVG01000006">
    <property type="protein sequence ID" value="RPE01186.1"/>
    <property type="molecule type" value="Genomic_DNA"/>
</dbReference>
<comment type="pathway">
    <text evidence="1">Pyrimidine metabolism; CTP biosynthesis via de novo pathway; CTP from UDP: step 2/2.</text>
</comment>
<dbReference type="InterPro" id="IPR004468">
    <property type="entry name" value="CTP_synthase"/>
</dbReference>
<evidence type="ECO:0000256" key="3">
    <source>
        <dbReference type="ARBA" id="ARBA00012291"/>
    </source>
</evidence>
<protein>
    <recommendedName>
        <fullName evidence="3">CTP synthase (glutamine hydrolyzing)</fullName>
        <ecNumber evidence="3">6.3.4.2</ecNumber>
    </recommendedName>
</protein>
<keyword evidence="12" id="KW-1185">Reference proteome</keyword>
<dbReference type="GO" id="GO:0019856">
    <property type="term" value="P:pyrimidine nucleobase biosynthetic process"/>
    <property type="evidence" value="ECO:0007669"/>
    <property type="project" value="TreeGrafter"/>
</dbReference>
<gene>
    <name evidence="11" type="ORF">BBB56_09940</name>
</gene>
<keyword evidence="4" id="KW-0436">Ligase</keyword>
<dbReference type="UniPathway" id="UPA00159">
    <property type="reaction ID" value="UER00277"/>
</dbReference>
<organism evidence="11 12">
    <name type="scientific">Candidatus Pantoea deserta</name>
    <dbReference type="NCBI Taxonomy" id="1869313"/>
    <lineage>
        <taxon>Bacteria</taxon>
        <taxon>Pseudomonadati</taxon>
        <taxon>Pseudomonadota</taxon>
        <taxon>Gammaproteobacteria</taxon>
        <taxon>Enterobacterales</taxon>
        <taxon>Erwiniaceae</taxon>
        <taxon>Pantoea</taxon>
    </lineage>
</organism>
<dbReference type="PANTHER" id="PTHR11550">
    <property type="entry name" value="CTP SYNTHASE"/>
    <property type="match status" value="1"/>
</dbReference>
<dbReference type="GO" id="GO:0044210">
    <property type="term" value="P:'de novo' CTP biosynthetic process"/>
    <property type="evidence" value="ECO:0007669"/>
    <property type="project" value="UniProtKB-UniPathway"/>
</dbReference>
<feature type="domain" description="Glutamine amidotransferase" evidence="10">
    <location>
        <begin position="147"/>
        <end position="347"/>
    </location>
</feature>
<sequence>MSATFILDDALVPARFGLLASLWANQLGLPLWSLRPRFTGDYPDSYQHVAQAGYCVTSGLFRSDTLQQEVSDIARLPARDAVIVLSLADAERIKHLPGRRLYSYANSHPLRLQEGELTLLEHTVAYPRPDHSALRIGLIARERDQRDAYSANLEALHAAAAQLAVSVDIRFLSPAALSGDLHELDDLHGIVLPGGASMASVTAQIAVARASWQRNIPTLGLCLGMQSMCTAAVQCHPGCEEAMLAEVAPDAPLHSFVPFDDRRHRCGLLPFPAAAPFDQMLYNHRYRFNPRLLPHLLASGVRISAKTDDIIEGIYLADHPFWLGVQGHPELQSRPDAPHPLFTAFLQALTKPA</sequence>
<keyword evidence="8" id="KW-0665">Pyrimidine biosynthesis</keyword>
<proteinExistence type="inferred from homology"/>
<evidence type="ECO:0000256" key="6">
    <source>
        <dbReference type="ARBA" id="ARBA00022840"/>
    </source>
</evidence>
<dbReference type="Proteomes" id="UP000281332">
    <property type="component" value="Unassembled WGS sequence"/>
</dbReference>
<dbReference type="PANTHER" id="PTHR11550:SF0">
    <property type="entry name" value="CTP SYNTHASE-RELATED"/>
    <property type="match status" value="1"/>
</dbReference>
<evidence type="ECO:0000313" key="11">
    <source>
        <dbReference type="EMBL" id="RPE01186.1"/>
    </source>
</evidence>
<comment type="catalytic activity">
    <reaction evidence="9">
        <text>UTP + L-glutamine + ATP + H2O = CTP + L-glutamate + ADP + phosphate + 2 H(+)</text>
        <dbReference type="Rhea" id="RHEA:26426"/>
        <dbReference type="ChEBI" id="CHEBI:15377"/>
        <dbReference type="ChEBI" id="CHEBI:15378"/>
        <dbReference type="ChEBI" id="CHEBI:29985"/>
        <dbReference type="ChEBI" id="CHEBI:30616"/>
        <dbReference type="ChEBI" id="CHEBI:37563"/>
        <dbReference type="ChEBI" id="CHEBI:43474"/>
        <dbReference type="ChEBI" id="CHEBI:46398"/>
        <dbReference type="ChEBI" id="CHEBI:58359"/>
        <dbReference type="ChEBI" id="CHEBI:456216"/>
        <dbReference type="EC" id="6.3.4.2"/>
    </reaction>
</comment>
<evidence type="ECO:0000256" key="2">
    <source>
        <dbReference type="ARBA" id="ARBA00007533"/>
    </source>
</evidence>
<comment type="caution">
    <text evidence="11">The sequence shown here is derived from an EMBL/GenBank/DDBJ whole genome shotgun (WGS) entry which is preliminary data.</text>
</comment>
<dbReference type="GO" id="GO:0003883">
    <property type="term" value="F:CTP synthase activity"/>
    <property type="evidence" value="ECO:0007669"/>
    <property type="project" value="UniProtKB-EC"/>
</dbReference>
<keyword evidence="6" id="KW-0067">ATP-binding</keyword>
<dbReference type="RefSeq" id="WP_123800796.1">
    <property type="nucleotide sequence ID" value="NZ_RMVG01000006.1"/>
</dbReference>
<dbReference type="PROSITE" id="PS51273">
    <property type="entry name" value="GATASE_TYPE_1"/>
    <property type="match status" value="1"/>
</dbReference>
<reference evidence="11 12" key="1">
    <citation type="submission" date="2018-11" db="EMBL/GenBank/DDBJ databases">
        <title>Whole genome sequencing of Pantoea sp. RIT388.</title>
        <authorList>
            <person name="Gan H.M."/>
            <person name="Hudson A.O."/>
        </authorList>
    </citation>
    <scope>NUCLEOTIDE SEQUENCE [LARGE SCALE GENOMIC DNA]</scope>
    <source>
        <strain evidence="11 12">RIT388</strain>
    </source>
</reference>
<keyword evidence="5" id="KW-0547">Nucleotide-binding</keyword>
<keyword evidence="7" id="KW-0315">Glutamine amidotransferase</keyword>
<evidence type="ECO:0000259" key="10">
    <source>
        <dbReference type="Pfam" id="PF00117"/>
    </source>
</evidence>
<dbReference type="OrthoDB" id="9813383at2"/>
<dbReference type="InterPro" id="IPR029062">
    <property type="entry name" value="Class_I_gatase-like"/>
</dbReference>
<evidence type="ECO:0000256" key="9">
    <source>
        <dbReference type="ARBA" id="ARBA00047781"/>
    </source>
</evidence>
<evidence type="ECO:0000256" key="5">
    <source>
        <dbReference type="ARBA" id="ARBA00022741"/>
    </source>
</evidence>
<dbReference type="Pfam" id="PF00117">
    <property type="entry name" value="GATase"/>
    <property type="match status" value="1"/>
</dbReference>
<evidence type="ECO:0000256" key="1">
    <source>
        <dbReference type="ARBA" id="ARBA00005171"/>
    </source>
</evidence>
<evidence type="ECO:0000256" key="8">
    <source>
        <dbReference type="ARBA" id="ARBA00022975"/>
    </source>
</evidence>
<name>A0A3N4NZ38_9GAMM</name>